<dbReference type="WBParaSite" id="ACRNAN_Path_996.g3828.t1">
    <property type="protein sequence ID" value="ACRNAN_Path_996.g3828.t1"/>
    <property type="gene ID" value="ACRNAN_Path_996.g3828"/>
</dbReference>
<dbReference type="AlphaFoldDB" id="A0A914CEA5"/>
<keyword evidence="1" id="KW-1185">Reference proteome</keyword>
<proteinExistence type="predicted"/>
<dbReference type="InterPro" id="IPR004951">
    <property type="entry name" value="DUF268_CAE_spp"/>
</dbReference>
<organism evidence="1 2">
    <name type="scientific">Acrobeloides nanus</name>
    <dbReference type="NCBI Taxonomy" id="290746"/>
    <lineage>
        <taxon>Eukaryota</taxon>
        <taxon>Metazoa</taxon>
        <taxon>Ecdysozoa</taxon>
        <taxon>Nematoda</taxon>
        <taxon>Chromadorea</taxon>
        <taxon>Rhabditida</taxon>
        <taxon>Tylenchina</taxon>
        <taxon>Cephalobomorpha</taxon>
        <taxon>Cephaloboidea</taxon>
        <taxon>Cephalobidae</taxon>
        <taxon>Acrobeloides</taxon>
    </lineage>
</organism>
<name>A0A914CEA5_9BILA</name>
<dbReference type="Proteomes" id="UP000887540">
    <property type="component" value="Unplaced"/>
</dbReference>
<accession>A0A914CEA5</accession>
<protein>
    <submittedName>
        <fullName evidence="2">Methyltransferase type 11 domain-containing protein</fullName>
    </submittedName>
</protein>
<reference evidence="2" key="1">
    <citation type="submission" date="2022-11" db="UniProtKB">
        <authorList>
            <consortium name="WormBaseParasite"/>
        </authorList>
    </citation>
    <scope>IDENTIFICATION</scope>
</reference>
<sequence>MTEKIVLPNITIETAKGKYSLYELDKQVYSLLGYQIIKWCDPLPCLVKKENVTKLIKCRKVFSDSLKAALQYDPNSIPPKTINTSMIPLYTLFGHIKLGYEYKNDKQSNLSITWTKDQINRYINSPNIYTSYGTQGESIFHATKKNSIVGQIGMIIGSKEPWVEAICIRNGAKKIITVDYYKELETHFESISYKNAIELCKESESYFETMDFMVSFSSIEHSGLGRYGDPLDPFADIKEVEKIWCILKPGGILFLGFHIGIDSIVFNFHRIYGFLRLPLLFQGYNLIETYFDTNEKPFQFTKESIEYAMFNQYLFVLQKQY</sequence>
<dbReference type="Pfam" id="PF03269">
    <property type="entry name" value="DUF268"/>
    <property type="match status" value="1"/>
</dbReference>
<evidence type="ECO:0000313" key="1">
    <source>
        <dbReference type="Proteomes" id="UP000887540"/>
    </source>
</evidence>
<evidence type="ECO:0000313" key="2">
    <source>
        <dbReference type="WBParaSite" id="ACRNAN_Path_996.g3828.t1"/>
    </source>
</evidence>